<name>A0ABW9Z6V4_9FLAO</name>
<protein>
    <recommendedName>
        <fullName evidence="2">DUF6705 domain-containing protein</fullName>
    </recommendedName>
</protein>
<dbReference type="InterPro" id="IPR046551">
    <property type="entry name" value="DUF6705"/>
</dbReference>
<accession>A0ABW9Z6V4</accession>
<dbReference type="Pfam" id="PF20448">
    <property type="entry name" value="DUF6705"/>
    <property type="match status" value="1"/>
</dbReference>
<comment type="caution">
    <text evidence="3">The sequence shown here is derived from an EMBL/GenBank/DDBJ whole genome shotgun (WGS) entry which is preliminary data.</text>
</comment>
<evidence type="ECO:0000313" key="4">
    <source>
        <dbReference type="Proteomes" id="UP000798602"/>
    </source>
</evidence>
<reference evidence="4" key="1">
    <citation type="submission" date="2020-01" db="EMBL/GenBank/DDBJ databases">
        <title>Sphingomonas sp. strain CSW-10.</title>
        <authorList>
            <person name="Chen W.-M."/>
        </authorList>
    </citation>
    <scope>NUCLEOTIDE SEQUENCE [LARGE SCALE GENOMIC DNA]</scope>
    <source>
        <strain evidence="4">NST-5</strain>
    </source>
</reference>
<keyword evidence="4" id="KW-1185">Reference proteome</keyword>
<feature type="chain" id="PRO_5047150264" description="DUF6705 domain-containing protein" evidence="1">
    <location>
        <begin position="19"/>
        <end position="203"/>
    </location>
</feature>
<evidence type="ECO:0000256" key="1">
    <source>
        <dbReference type="SAM" id="SignalP"/>
    </source>
</evidence>
<dbReference type="EMBL" id="JAABLM010000001">
    <property type="protein sequence ID" value="NBL63845.1"/>
    <property type="molecule type" value="Genomic_DNA"/>
</dbReference>
<gene>
    <name evidence="3" type="ORF">GV828_01380</name>
</gene>
<dbReference type="RefSeq" id="WP_166535671.1">
    <property type="nucleotide sequence ID" value="NZ_JAABLM010000001.1"/>
</dbReference>
<sequence>MKKYILILIVAISTNAFAQNPVIEIESWDGKMLPNGAYLKDANNRQSQYVGTWHYSENGKELTLVLKRYEMAFTGRTYNDILVGEYKYVVNGITVINTLPNLNNDLPNKWSHNISGSYPIGRLASPYCPECDPDEKRMAMGFFDPIREISGSLTLRRITVNGVAAIKMDLFAESEVVDENDTRSPEDFQLHVDISECVLLKIE</sequence>
<feature type="signal peptide" evidence="1">
    <location>
        <begin position="1"/>
        <end position="18"/>
    </location>
</feature>
<proteinExistence type="predicted"/>
<evidence type="ECO:0000313" key="3">
    <source>
        <dbReference type="EMBL" id="NBL63845.1"/>
    </source>
</evidence>
<dbReference type="Proteomes" id="UP000798602">
    <property type="component" value="Unassembled WGS sequence"/>
</dbReference>
<evidence type="ECO:0000259" key="2">
    <source>
        <dbReference type="Pfam" id="PF20448"/>
    </source>
</evidence>
<keyword evidence="1" id="KW-0732">Signal</keyword>
<organism evidence="3 4">
    <name type="scientific">Flavobacterium ichthyis</name>
    <dbReference type="NCBI Taxonomy" id="2698827"/>
    <lineage>
        <taxon>Bacteria</taxon>
        <taxon>Pseudomonadati</taxon>
        <taxon>Bacteroidota</taxon>
        <taxon>Flavobacteriia</taxon>
        <taxon>Flavobacteriales</taxon>
        <taxon>Flavobacteriaceae</taxon>
        <taxon>Flavobacterium</taxon>
    </lineage>
</organism>
<feature type="domain" description="DUF6705" evidence="2">
    <location>
        <begin position="1"/>
        <end position="189"/>
    </location>
</feature>